<dbReference type="GO" id="GO:0006508">
    <property type="term" value="P:proteolysis"/>
    <property type="evidence" value="ECO:0007669"/>
    <property type="project" value="InterPro"/>
</dbReference>
<keyword evidence="1" id="KW-0175">Coiled coil</keyword>
<dbReference type="EMBL" id="JAHCMY010000018">
    <property type="protein sequence ID" value="MBS9525739.1"/>
    <property type="molecule type" value="Genomic_DNA"/>
</dbReference>
<dbReference type="InterPro" id="IPR029045">
    <property type="entry name" value="ClpP/crotonase-like_dom_sf"/>
</dbReference>
<sequence>MKHSFTLLLIFIIFSSFGQKEAEIAENLEDSPVKCSCGESFDALAVGVEQNYSLFQFKVTDNNREIYTAFTAVMRQQAETTSDFEECKKVLNTWLGFFRDGHMWLNFQENGEVFNERVVLGEDNFKKRFVAEAESEDLLGIWESGSYRVAIIPEEDPVGKRRDFVGVILESKNPDWHPDEVKFTLQKVYGNDYKATFYLGDRRPKSVESKLKNAGLLQFEGLNEWYKVWPEDQGSLKVQPETLAYEGFHFEMLNGEVPYFRFPSFSPSSIESLEKVLEEYHEQLVKASFMVVDVRQNSGGYDYVYYPLMPYILSGPIEMPNVYHYLSAYNKTQMGAEVAEEDVDELEDEEEKAMYKLFYSSMDTLLAFGGETYTYNPDTLYTQPRRIAVLTSDKTISSGETFVLRAKKSSRVTVYGQNTAGIIDGFNGAELELGCVTLRYPLSVRSLDVDTNPIDPYGIAPDVFLDKSEDVLEFALLHMRQLIENE</sequence>
<name>A0AAP2G280_9BACT</name>
<evidence type="ECO:0000313" key="4">
    <source>
        <dbReference type="Proteomes" id="UP001319104"/>
    </source>
</evidence>
<dbReference type="Pfam" id="PF03572">
    <property type="entry name" value="Peptidase_S41"/>
    <property type="match status" value="1"/>
</dbReference>
<dbReference type="RefSeq" id="WP_213946598.1">
    <property type="nucleotide sequence ID" value="NZ_JAHCMY010000018.1"/>
</dbReference>
<dbReference type="InterPro" id="IPR005151">
    <property type="entry name" value="Tail-specific_protease"/>
</dbReference>
<feature type="domain" description="Tail specific protease" evidence="2">
    <location>
        <begin position="259"/>
        <end position="463"/>
    </location>
</feature>
<protein>
    <submittedName>
        <fullName evidence="3">Peptidase s41</fullName>
    </submittedName>
</protein>
<dbReference type="SUPFAM" id="SSF52096">
    <property type="entry name" value="ClpP/crotonase"/>
    <property type="match status" value="1"/>
</dbReference>
<proteinExistence type="predicted"/>
<feature type="coiled-coil region" evidence="1">
    <location>
        <begin position="329"/>
        <end position="356"/>
    </location>
</feature>
<dbReference type="GO" id="GO:0008236">
    <property type="term" value="F:serine-type peptidase activity"/>
    <property type="evidence" value="ECO:0007669"/>
    <property type="project" value="InterPro"/>
</dbReference>
<dbReference type="Proteomes" id="UP001319104">
    <property type="component" value="Unassembled WGS sequence"/>
</dbReference>
<dbReference type="Gene3D" id="3.90.226.10">
    <property type="entry name" value="2-enoyl-CoA Hydratase, Chain A, domain 1"/>
    <property type="match status" value="1"/>
</dbReference>
<comment type="caution">
    <text evidence="3">The sequence shown here is derived from an EMBL/GenBank/DDBJ whole genome shotgun (WGS) entry which is preliminary data.</text>
</comment>
<keyword evidence="4" id="KW-1185">Reference proteome</keyword>
<gene>
    <name evidence="3" type="ORF">KI659_17095</name>
</gene>
<evidence type="ECO:0000256" key="1">
    <source>
        <dbReference type="SAM" id="Coils"/>
    </source>
</evidence>
<accession>A0AAP2G280</accession>
<evidence type="ECO:0000313" key="3">
    <source>
        <dbReference type="EMBL" id="MBS9525739.1"/>
    </source>
</evidence>
<reference evidence="3 4" key="1">
    <citation type="submission" date="2021-05" db="EMBL/GenBank/DDBJ databases">
        <authorList>
            <person name="Zhang Z.D."/>
            <person name="Osman G."/>
        </authorList>
    </citation>
    <scope>NUCLEOTIDE SEQUENCE [LARGE SCALE GENOMIC DNA]</scope>
    <source>
        <strain evidence="3 4">KCTC 32217</strain>
    </source>
</reference>
<organism evidence="3 4">
    <name type="scientific">Litoribacter ruber</name>
    <dbReference type="NCBI Taxonomy" id="702568"/>
    <lineage>
        <taxon>Bacteria</taxon>
        <taxon>Pseudomonadati</taxon>
        <taxon>Bacteroidota</taxon>
        <taxon>Cytophagia</taxon>
        <taxon>Cytophagales</taxon>
        <taxon>Cyclobacteriaceae</taxon>
        <taxon>Litoribacter</taxon>
    </lineage>
</organism>
<dbReference type="AlphaFoldDB" id="A0AAP2G280"/>
<evidence type="ECO:0000259" key="2">
    <source>
        <dbReference type="Pfam" id="PF03572"/>
    </source>
</evidence>
<dbReference type="Gene3D" id="3.30.750.44">
    <property type="match status" value="1"/>
</dbReference>